<feature type="region of interest" description="Disordered" evidence="1">
    <location>
        <begin position="26"/>
        <end position="48"/>
    </location>
</feature>
<comment type="caution">
    <text evidence="2">The sequence shown here is derived from an EMBL/GenBank/DDBJ whole genome shotgun (WGS) entry which is preliminary data.</text>
</comment>
<protein>
    <submittedName>
        <fullName evidence="2">Uncharacterized protein</fullName>
    </submittedName>
</protein>
<name>A0A0F9GFA4_9ZZZZ</name>
<evidence type="ECO:0000313" key="2">
    <source>
        <dbReference type="EMBL" id="KKL61812.1"/>
    </source>
</evidence>
<dbReference type="EMBL" id="LAZR01028699">
    <property type="protein sequence ID" value="KKL61812.1"/>
    <property type="molecule type" value="Genomic_DNA"/>
</dbReference>
<evidence type="ECO:0000256" key="1">
    <source>
        <dbReference type="SAM" id="MobiDB-lite"/>
    </source>
</evidence>
<accession>A0A0F9GFA4</accession>
<organism evidence="2">
    <name type="scientific">marine sediment metagenome</name>
    <dbReference type="NCBI Taxonomy" id="412755"/>
    <lineage>
        <taxon>unclassified sequences</taxon>
        <taxon>metagenomes</taxon>
        <taxon>ecological metagenomes</taxon>
    </lineage>
</organism>
<dbReference type="AlphaFoldDB" id="A0A0F9GFA4"/>
<gene>
    <name evidence="2" type="ORF">LCGC14_2191510</name>
</gene>
<feature type="compositionally biased region" description="Basic and acidic residues" evidence="1">
    <location>
        <begin position="36"/>
        <end position="48"/>
    </location>
</feature>
<sequence>MARLTTFLKEQELPRILRMTLEFDKCSGRRAGAGPEEGRKEGGMRRSP</sequence>
<proteinExistence type="predicted"/>
<reference evidence="2" key="1">
    <citation type="journal article" date="2015" name="Nature">
        <title>Complex archaea that bridge the gap between prokaryotes and eukaryotes.</title>
        <authorList>
            <person name="Spang A."/>
            <person name="Saw J.H."/>
            <person name="Jorgensen S.L."/>
            <person name="Zaremba-Niedzwiedzka K."/>
            <person name="Martijn J."/>
            <person name="Lind A.E."/>
            <person name="van Eijk R."/>
            <person name="Schleper C."/>
            <person name="Guy L."/>
            <person name="Ettema T.J."/>
        </authorList>
    </citation>
    <scope>NUCLEOTIDE SEQUENCE</scope>
</reference>